<evidence type="ECO:0000313" key="29">
    <source>
        <dbReference type="Proteomes" id="UP001566132"/>
    </source>
</evidence>
<dbReference type="Pfam" id="PF22191">
    <property type="entry name" value="IBR_1"/>
    <property type="match status" value="1"/>
</dbReference>
<evidence type="ECO:0000256" key="3">
    <source>
        <dbReference type="ARBA" id="ARBA00004496"/>
    </source>
</evidence>
<dbReference type="InterPro" id="IPR002867">
    <property type="entry name" value="IBR_dom"/>
</dbReference>
<evidence type="ECO:0000256" key="23">
    <source>
        <dbReference type="ARBA" id="ARBA00078867"/>
    </source>
</evidence>
<evidence type="ECO:0000256" key="6">
    <source>
        <dbReference type="ARBA" id="ARBA00022490"/>
    </source>
</evidence>
<evidence type="ECO:0000313" key="28">
    <source>
        <dbReference type="EMBL" id="KAL1517840.1"/>
    </source>
</evidence>
<feature type="domain" description="RING-type" evidence="27">
    <location>
        <begin position="245"/>
        <end position="464"/>
    </location>
</feature>
<keyword evidence="6" id="KW-0963">Cytoplasm</keyword>
<evidence type="ECO:0000256" key="13">
    <source>
        <dbReference type="ARBA" id="ARBA00022786"/>
    </source>
</evidence>
<keyword evidence="16 25" id="KW-1133">Transmembrane helix</keyword>
<evidence type="ECO:0000256" key="7">
    <source>
        <dbReference type="ARBA" id="ARBA00022679"/>
    </source>
</evidence>
<dbReference type="PROSITE" id="PS51873">
    <property type="entry name" value="TRIAD"/>
    <property type="match status" value="1"/>
</dbReference>
<evidence type="ECO:0000256" key="25">
    <source>
        <dbReference type="SAM" id="Phobius"/>
    </source>
</evidence>
<dbReference type="FunFam" id="1.20.120.1750:FF:000010">
    <property type="entry name" value="RBR-type E3 ubiquitin transferase"/>
    <property type="match status" value="1"/>
</dbReference>
<dbReference type="InterPro" id="IPR017907">
    <property type="entry name" value="Znf_RING_CS"/>
</dbReference>
<name>A0ABD1FF14_HYPHA</name>
<evidence type="ECO:0000256" key="19">
    <source>
        <dbReference type="ARBA" id="ARBA00038342"/>
    </source>
</evidence>
<evidence type="ECO:0000256" key="1">
    <source>
        <dbReference type="ARBA" id="ARBA00001798"/>
    </source>
</evidence>
<comment type="subcellular location">
    <subcellularLocation>
        <location evidence="3">Cytoplasm</location>
    </subcellularLocation>
    <subcellularLocation>
        <location evidence="2">Mitochondrion membrane</location>
        <topology evidence="2">Single-pass membrane protein</topology>
    </subcellularLocation>
</comment>
<evidence type="ECO:0000256" key="24">
    <source>
        <dbReference type="PROSITE-ProRule" id="PRU00175"/>
    </source>
</evidence>
<evidence type="ECO:0000256" key="9">
    <source>
        <dbReference type="ARBA" id="ARBA00022703"/>
    </source>
</evidence>
<evidence type="ECO:0000256" key="10">
    <source>
        <dbReference type="ARBA" id="ARBA00022723"/>
    </source>
</evidence>
<evidence type="ECO:0000256" key="4">
    <source>
        <dbReference type="ARBA" id="ARBA00004906"/>
    </source>
</evidence>
<keyword evidence="29" id="KW-1185">Reference proteome</keyword>
<comment type="subunit">
    <text evidence="21">Interacts with UBE2L3, UBE2L6 and LCMT2, as well as with BAX. Interacts with TBK1; this interaction inhibits TBK1 phosphorylation and 'Lys-63'-linked polyubiquitination.</text>
</comment>
<dbReference type="SUPFAM" id="SSF57850">
    <property type="entry name" value="RING/U-box"/>
    <property type="match status" value="3"/>
</dbReference>
<keyword evidence="15" id="KW-0832">Ubl conjugation</keyword>
<evidence type="ECO:0000256" key="12">
    <source>
        <dbReference type="ARBA" id="ARBA00022771"/>
    </source>
</evidence>
<dbReference type="InterPro" id="IPR013083">
    <property type="entry name" value="Znf_RING/FYVE/PHD"/>
</dbReference>
<evidence type="ECO:0000256" key="14">
    <source>
        <dbReference type="ARBA" id="ARBA00022833"/>
    </source>
</evidence>
<dbReference type="AlphaFoldDB" id="A0ABD1FF14"/>
<keyword evidence="9" id="KW-0053">Apoptosis</keyword>
<dbReference type="GO" id="GO:0008270">
    <property type="term" value="F:zinc ion binding"/>
    <property type="evidence" value="ECO:0007669"/>
    <property type="project" value="UniProtKB-KW"/>
</dbReference>
<keyword evidence="14" id="KW-0862">Zinc</keyword>
<dbReference type="PANTHER" id="PTHR11685">
    <property type="entry name" value="RBR FAMILY RING FINGER AND IBR DOMAIN-CONTAINING"/>
    <property type="match status" value="1"/>
</dbReference>
<keyword evidence="17" id="KW-0496">Mitochondrion</keyword>
<comment type="similarity">
    <text evidence="19">Belongs to the RBR family. RNF144 subfamily.</text>
</comment>
<feature type="transmembrane region" description="Helical" evidence="25">
    <location>
        <begin position="478"/>
        <end position="500"/>
    </location>
</feature>
<comment type="pathway">
    <text evidence="4">Protein modification; protein ubiquitination.</text>
</comment>
<comment type="caution">
    <text evidence="28">The sequence shown here is derived from an EMBL/GenBank/DDBJ whole genome shotgun (WGS) entry which is preliminary data.</text>
</comment>
<dbReference type="Proteomes" id="UP001566132">
    <property type="component" value="Unassembled WGS sequence"/>
</dbReference>
<protein>
    <recommendedName>
        <fullName evidence="22">E3 ubiquitin-protein ligase RNF144B</fullName>
        <ecNumber evidence="5">2.3.2.31</ecNumber>
    </recommendedName>
    <alternativeName>
        <fullName evidence="23">RING finger protein 144B</fullName>
    </alternativeName>
</protein>
<keyword evidence="7" id="KW-0808">Transferase</keyword>
<dbReference type="GO" id="GO:0061630">
    <property type="term" value="F:ubiquitin protein ligase activity"/>
    <property type="evidence" value="ECO:0007669"/>
    <property type="project" value="UniProtKB-EC"/>
</dbReference>
<dbReference type="Gene3D" id="1.20.120.1750">
    <property type="match status" value="1"/>
</dbReference>
<evidence type="ECO:0000259" key="26">
    <source>
        <dbReference type="PROSITE" id="PS50089"/>
    </source>
</evidence>
<dbReference type="EMBL" id="JBDJPC010000001">
    <property type="protein sequence ID" value="KAL1517840.1"/>
    <property type="molecule type" value="Genomic_DNA"/>
</dbReference>
<dbReference type="PROSITE" id="PS00518">
    <property type="entry name" value="ZF_RING_1"/>
    <property type="match status" value="1"/>
</dbReference>
<evidence type="ECO:0000256" key="2">
    <source>
        <dbReference type="ARBA" id="ARBA00004304"/>
    </source>
</evidence>
<dbReference type="InterPro" id="IPR031127">
    <property type="entry name" value="E3_UB_ligase_RBR"/>
</dbReference>
<dbReference type="CDD" id="cd20352">
    <property type="entry name" value="Rcat_RBR_RNF144"/>
    <property type="match status" value="1"/>
</dbReference>
<evidence type="ECO:0000256" key="17">
    <source>
        <dbReference type="ARBA" id="ARBA00023128"/>
    </source>
</evidence>
<reference evidence="28 29" key="1">
    <citation type="submission" date="2024-05" db="EMBL/GenBank/DDBJ databases">
        <title>Genetic variation in Jamaican populations of the coffee berry borer (Hypothenemus hampei).</title>
        <authorList>
            <person name="Errbii M."/>
            <person name="Myrie A."/>
        </authorList>
    </citation>
    <scope>NUCLEOTIDE SEQUENCE [LARGE SCALE GENOMIC DNA]</scope>
    <source>
        <strain evidence="28">JA-Hopewell-2020-01-JO</strain>
        <tissue evidence="28">Whole body</tissue>
    </source>
</reference>
<dbReference type="GO" id="GO:0006915">
    <property type="term" value="P:apoptotic process"/>
    <property type="evidence" value="ECO:0007669"/>
    <property type="project" value="UniProtKB-KW"/>
</dbReference>
<evidence type="ECO:0000256" key="18">
    <source>
        <dbReference type="ARBA" id="ARBA00023136"/>
    </source>
</evidence>
<dbReference type="CDD" id="cd20349">
    <property type="entry name" value="BRcat_RBR_RNF144"/>
    <property type="match status" value="1"/>
</dbReference>
<comment type="catalytic activity">
    <reaction evidence="1">
        <text>[E2 ubiquitin-conjugating enzyme]-S-ubiquitinyl-L-cysteine + [acceptor protein]-L-lysine = [E2 ubiquitin-conjugating enzyme]-L-cysteine + [acceptor protein]-N(6)-ubiquitinyl-L-lysine.</text>
        <dbReference type="EC" id="2.3.2.31"/>
    </reaction>
</comment>
<dbReference type="InterPro" id="IPR001841">
    <property type="entry name" value="Znf_RING"/>
</dbReference>
<evidence type="ECO:0000256" key="8">
    <source>
        <dbReference type="ARBA" id="ARBA00022692"/>
    </source>
</evidence>
<dbReference type="GO" id="GO:0031966">
    <property type="term" value="C:mitochondrial membrane"/>
    <property type="evidence" value="ECO:0007669"/>
    <property type="project" value="UniProtKB-SubCell"/>
</dbReference>
<keyword evidence="11" id="KW-0677">Repeat</keyword>
<keyword evidence="8 25" id="KW-0812">Transmembrane</keyword>
<evidence type="ECO:0000259" key="27">
    <source>
        <dbReference type="PROSITE" id="PS51873"/>
    </source>
</evidence>
<evidence type="ECO:0000256" key="11">
    <source>
        <dbReference type="ARBA" id="ARBA00022737"/>
    </source>
</evidence>
<evidence type="ECO:0000256" key="22">
    <source>
        <dbReference type="ARBA" id="ARBA00069720"/>
    </source>
</evidence>
<keyword evidence="13" id="KW-0833">Ubl conjugation pathway</keyword>
<proteinExistence type="inferred from homology"/>
<gene>
    <name evidence="28" type="ORF">ABEB36_001552</name>
</gene>
<feature type="domain" description="RING-type" evidence="26">
    <location>
        <begin position="249"/>
        <end position="294"/>
    </location>
</feature>
<dbReference type="CDD" id="cd16632">
    <property type="entry name" value="mRING-HC-C4C4_RBR_RNF144"/>
    <property type="match status" value="1"/>
</dbReference>
<evidence type="ECO:0000256" key="21">
    <source>
        <dbReference type="ARBA" id="ARBA00061765"/>
    </source>
</evidence>
<comment type="function">
    <text evidence="20">E3 ubiquitin-protein ligase which accepts ubiquitin from E2 ubiquitin-conjugating enzymes UBE2L3 and UBE2L6 in the form of a thioester and then directly transfers the ubiquitin to targeted substrates such as LCMT2, thereby promoting their degradation. Induces apoptosis via a p53/TP53-dependent but caspase-independent mechanism. Plays a crucial role in maintaining the genomic stability by controlling the degradation of multiple proteins involved in mitotic progression and DNA damage. Regulates epithelial homeostasis by mediating degradation of CDKN1A and isoform 2 of TP63. Plays a regulatory role in innate immunity by negatively regulating IRF3 activation and IFN-beta production. Mechanistically, inhibits TBK1 phosphorylation and 'Lys-63'-linked polyubiquitination independently of its E3 ligase activity. Alternatively, promotes 'Lys-27' and 'Lys-33'-linked ubiquitination of IFIH1/MDA5, promoting selective autophagic degradation of IFIH1/MDA5 to inhibit antiviral response.</text>
</comment>
<evidence type="ECO:0000256" key="15">
    <source>
        <dbReference type="ARBA" id="ARBA00022843"/>
    </source>
</evidence>
<dbReference type="PROSITE" id="PS50089">
    <property type="entry name" value="ZF_RING_2"/>
    <property type="match status" value="1"/>
</dbReference>
<evidence type="ECO:0000256" key="16">
    <source>
        <dbReference type="ARBA" id="ARBA00022989"/>
    </source>
</evidence>
<evidence type="ECO:0000256" key="20">
    <source>
        <dbReference type="ARBA" id="ARBA00060040"/>
    </source>
</evidence>
<dbReference type="InterPro" id="IPR044066">
    <property type="entry name" value="TRIAD_supradom"/>
</dbReference>
<dbReference type="SMART" id="SM00647">
    <property type="entry name" value="IBR"/>
    <property type="match status" value="2"/>
</dbReference>
<dbReference type="FunFam" id="3.30.40.10:FF:000051">
    <property type="entry name" value="RBR-type E3 ubiquitin transferase"/>
    <property type="match status" value="1"/>
</dbReference>
<keyword evidence="12 24" id="KW-0863">Zinc-finger</keyword>
<accession>A0ABD1FF14</accession>
<evidence type="ECO:0000256" key="5">
    <source>
        <dbReference type="ARBA" id="ARBA00012251"/>
    </source>
</evidence>
<keyword evidence="10" id="KW-0479">Metal-binding</keyword>
<dbReference type="Pfam" id="PF01485">
    <property type="entry name" value="IBR"/>
    <property type="match status" value="1"/>
</dbReference>
<dbReference type="Gene3D" id="3.30.40.10">
    <property type="entry name" value="Zinc/RING finger domain, C3HC4 (zinc finger)"/>
    <property type="match status" value="1"/>
</dbReference>
<dbReference type="EC" id="2.3.2.31" evidence="5"/>
<organism evidence="28 29">
    <name type="scientific">Hypothenemus hampei</name>
    <name type="common">Coffee berry borer</name>
    <dbReference type="NCBI Taxonomy" id="57062"/>
    <lineage>
        <taxon>Eukaryota</taxon>
        <taxon>Metazoa</taxon>
        <taxon>Ecdysozoa</taxon>
        <taxon>Arthropoda</taxon>
        <taxon>Hexapoda</taxon>
        <taxon>Insecta</taxon>
        <taxon>Pterygota</taxon>
        <taxon>Neoptera</taxon>
        <taxon>Endopterygota</taxon>
        <taxon>Coleoptera</taxon>
        <taxon>Polyphaga</taxon>
        <taxon>Cucujiformia</taxon>
        <taxon>Curculionidae</taxon>
        <taxon>Scolytinae</taxon>
        <taxon>Hypothenemus</taxon>
    </lineage>
</organism>
<keyword evidence="18 25" id="KW-0472">Membrane</keyword>
<sequence length="529" mass="57706">MTLPTTARQILAGNDRQQATAPLYKRKNSGGSCFEAKSVRAQARRSWHVGYGTLLHDVEETTVALNGPKIETFKKGKVAEHATLIDAPAKRVATIATRATFRPSPPIISEPPAPTHLPETAASSATGLLSRFRKGRRGSGGGENDQLVKRNGQLPTILKPAGSFASLRKCETVLALTGILRSASSSSSIEPLQPHNRLRVPPQGTHSRLCSRCSSLLSLASGSRYSLDSAAGGFIRVPSNPATPSPILCKLCLDEVPAAFLVRIRQCDCAFCLKCMQAYVEFEVSEGAYDISCPDAQCQSQGVLQLDEIKRLAGNELLEKHKKYRLNREVELDKSRMWCPRAGCETVCQLCPSQPCSPQSVLCPTCSTDFCSNCKLEWHEGISCEEYGKQLAKEGKPVPDVGIPFDSDLIKCCPMCGVPIEKDEGCAQMMCKRCKHVFCWYCLASLDDDFLLRHYDKGPCKNKLGHSRASVIWHRTQVIGIFAGFGILLLVASPLLLLAAPCIVCCKCRICNAGSTKLNNEDDVQEDDT</sequence>